<proteinExistence type="predicted"/>
<gene>
    <name evidence="2" type="ORF">OHK93_006618</name>
</gene>
<dbReference type="GO" id="GO:0001163">
    <property type="term" value="F:RNA polymerase I transcription regulatory region sequence-specific DNA binding"/>
    <property type="evidence" value="ECO:0007669"/>
    <property type="project" value="TreeGrafter"/>
</dbReference>
<dbReference type="Pfam" id="PF10214">
    <property type="entry name" value="Rrn6_beta-prop"/>
    <property type="match status" value="1"/>
</dbReference>
<dbReference type="AlphaFoldDB" id="A0AA43TTP8"/>
<organism evidence="2 3">
    <name type="scientific">Ramalina farinacea</name>
    <dbReference type="NCBI Taxonomy" id="258253"/>
    <lineage>
        <taxon>Eukaryota</taxon>
        <taxon>Fungi</taxon>
        <taxon>Dikarya</taxon>
        <taxon>Ascomycota</taxon>
        <taxon>Pezizomycotina</taxon>
        <taxon>Lecanoromycetes</taxon>
        <taxon>OSLEUM clade</taxon>
        <taxon>Lecanoromycetidae</taxon>
        <taxon>Lecanorales</taxon>
        <taxon>Lecanorineae</taxon>
        <taxon>Ramalinaceae</taxon>
        <taxon>Ramalina</taxon>
    </lineage>
</organism>
<dbReference type="Proteomes" id="UP001161017">
    <property type="component" value="Unassembled WGS sequence"/>
</dbReference>
<comment type="caution">
    <text evidence="2">The sequence shown here is derived from an EMBL/GenBank/DDBJ whole genome shotgun (WGS) entry which is preliminary data.</text>
</comment>
<dbReference type="GO" id="GO:0001179">
    <property type="term" value="F:RNA polymerase I general transcription initiation factor binding"/>
    <property type="evidence" value="ECO:0007669"/>
    <property type="project" value="TreeGrafter"/>
</dbReference>
<feature type="domain" description="RRN6 beta-propeller" evidence="1">
    <location>
        <begin position="107"/>
        <end position="432"/>
    </location>
</feature>
<dbReference type="GO" id="GO:0042790">
    <property type="term" value="P:nucleolar large rRNA transcription by RNA polymerase I"/>
    <property type="evidence" value="ECO:0007669"/>
    <property type="project" value="TreeGrafter"/>
</dbReference>
<sequence>MTEIRTKDLTYGHFGEPTYDTESQKWHFPREVSTNGHIQPLGSTQYITSDSIQVDVRDNLSSSSKIKGLDRAAAFYPETQPAFDAILGRIQGSAAGDRVPLPYDVSKSDLLAVGTAGYAKASRHIAHVPIVAFPGGSAAELVTFVTLQNEQLRWEQTSPLGINRLTAAGGIQGFWNGFGNPVQQIVSAVGVDGDSSGLFAVRHHKAVSILQPRLYDNLQFSPMKPYDENILPPSRLLPHEVAIIGGNEADAVPFSDVAFNPWFPEQIATLDQTGVWHVWDVELKSKAKGLWSLNSVDTGSLPSTHPSPDSAQETDDCWGRVLWVKDLRTLLLAQRRKLSLVRIRGKVNTDGIPDLGLTYSTDWILDVKRSPANPAHVFVVTSTRLIWLAVLPVDEMAYDDGGTVDFTVLLSWVHYRNPQDLSLGLETCQNEQDGRATST</sequence>
<reference evidence="2" key="1">
    <citation type="journal article" date="2023" name="Genome Biol. Evol.">
        <title>First Whole Genome Sequence and Flow Cytometry Genome Size Data for the Lichen-Forming Fungus Ramalina farinacea (Ascomycota).</title>
        <authorList>
            <person name="Llewellyn T."/>
            <person name="Mian S."/>
            <person name="Hill R."/>
            <person name="Leitch I.J."/>
            <person name="Gaya E."/>
        </authorList>
    </citation>
    <scope>NUCLEOTIDE SEQUENCE</scope>
    <source>
        <strain evidence="2">LIQ254RAFAR</strain>
    </source>
</reference>
<accession>A0AA43TTP8</accession>
<protein>
    <recommendedName>
        <fullName evidence="1">RRN6 beta-propeller domain-containing protein</fullName>
    </recommendedName>
</protein>
<dbReference type="PANTHER" id="PTHR28221:SF2">
    <property type="entry name" value="RNA POLYMERASE I-SPECIFIC TRANSCRIPTION INITIATION FACTOR RRN6"/>
    <property type="match status" value="1"/>
</dbReference>
<keyword evidence="3" id="KW-1185">Reference proteome</keyword>
<dbReference type="GO" id="GO:0070860">
    <property type="term" value="C:RNA polymerase I core factor complex"/>
    <property type="evidence" value="ECO:0007669"/>
    <property type="project" value="TreeGrafter"/>
</dbReference>
<evidence type="ECO:0000259" key="1">
    <source>
        <dbReference type="Pfam" id="PF10214"/>
    </source>
</evidence>
<evidence type="ECO:0000313" key="3">
    <source>
        <dbReference type="Proteomes" id="UP001161017"/>
    </source>
</evidence>
<name>A0AA43TTP8_9LECA</name>
<dbReference type="PANTHER" id="PTHR28221">
    <property type="entry name" value="RNA POLYMERASE I-SPECIFIC TRANSCRIPTION INITIATION FACTOR RRN6"/>
    <property type="match status" value="1"/>
</dbReference>
<evidence type="ECO:0000313" key="2">
    <source>
        <dbReference type="EMBL" id="MDI1487349.1"/>
    </source>
</evidence>
<dbReference type="InterPro" id="IPR019350">
    <property type="entry name" value="RNA_pol_I-sp_TIF_RRN6-like"/>
</dbReference>
<dbReference type="InterPro" id="IPR048535">
    <property type="entry name" value="RRN6_beta-prop"/>
</dbReference>
<dbReference type="EMBL" id="JAPUFD010000005">
    <property type="protein sequence ID" value="MDI1487349.1"/>
    <property type="molecule type" value="Genomic_DNA"/>
</dbReference>